<organism evidence="2 3">
    <name type="scientific">Aquirufa esocilacus</name>
    <dbReference type="NCBI Taxonomy" id="3096513"/>
    <lineage>
        <taxon>Bacteria</taxon>
        <taxon>Pseudomonadati</taxon>
        <taxon>Bacteroidota</taxon>
        <taxon>Cytophagia</taxon>
        <taxon>Cytophagales</taxon>
        <taxon>Flectobacillaceae</taxon>
        <taxon>Aquirufa</taxon>
    </lineage>
</organism>
<dbReference type="Proteomes" id="UP001598019">
    <property type="component" value="Unassembled WGS sequence"/>
</dbReference>
<dbReference type="EMBL" id="JBBKXX010000001">
    <property type="protein sequence ID" value="MFD3408012.1"/>
    <property type="molecule type" value="Genomic_DNA"/>
</dbReference>
<evidence type="ECO:0000313" key="2">
    <source>
        <dbReference type="EMBL" id="MFD3408012.1"/>
    </source>
</evidence>
<evidence type="ECO:0000256" key="1">
    <source>
        <dbReference type="SAM" id="Phobius"/>
    </source>
</evidence>
<proteinExistence type="predicted"/>
<keyword evidence="1" id="KW-0472">Membrane</keyword>
<sequence>MSSTDHPTYHKNGSSSSGLFVLFFILLVGIGAFATNPSAAEHKVILKDKMRELLNTEMDKLKSENDTEFSQLGATFGAALGGMIVDKFIDQSVRVDDYYLFSITNVYYEGKKNPVGMGIFGKVILHPDIDKMIKNGLPQN</sequence>
<dbReference type="RefSeq" id="WP_377980412.1">
    <property type="nucleotide sequence ID" value="NZ_JBBKXX010000001.1"/>
</dbReference>
<keyword evidence="3" id="KW-1185">Reference proteome</keyword>
<name>A0ABW6DMN1_9BACT</name>
<protein>
    <recommendedName>
        <fullName evidence="4">DUF4359 domain-containing protein</fullName>
    </recommendedName>
</protein>
<keyword evidence="1" id="KW-0812">Transmembrane</keyword>
<feature type="transmembrane region" description="Helical" evidence="1">
    <location>
        <begin position="20"/>
        <end position="40"/>
    </location>
</feature>
<evidence type="ECO:0008006" key="4">
    <source>
        <dbReference type="Google" id="ProtNLM"/>
    </source>
</evidence>
<keyword evidence="1" id="KW-1133">Transmembrane helix</keyword>
<reference evidence="2 3" key="1">
    <citation type="submission" date="2024-03" db="EMBL/GenBank/DDBJ databases">
        <title>Aquirufa genome sequencing.</title>
        <authorList>
            <person name="Pitt A."/>
            <person name="Hahn M.W."/>
        </authorList>
    </citation>
    <scope>NUCLEOTIDE SEQUENCE [LARGE SCALE GENOMIC DNA]</scope>
    <source>
        <strain evidence="2 3">HETE-83D</strain>
    </source>
</reference>
<accession>A0ABW6DMN1</accession>
<comment type="caution">
    <text evidence="2">The sequence shown here is derived from an EMBL/GenBank/DDBJ whole genome shotgun (WGS) entry which is preliminary data.</text>
</comment>
<gene>
    <name evidence="2" type="ORF">SKC37_05050</name>
</gene>
<evidence type="ECO:0000313" key="3">
    <source>
        <dbReference type="Proteomes" id="UP001598019"/>
    </source>
</evidence>